<organism evidence="8 9">
    <name type="scientific">Rozella allomycis (strain CSF55)</name>
    <dbReference type="NCBI Taxonomy" id="988480"/>
    <lineage>
        <taxon>Eukaryota</taxon>
        <taxon>Fungi</taxon>
        <taxon>Fungi incertae sedis</taxon>
        <taxon>Cryptomycota</taxon>
        <taxon>Cryptomycota incertae sedis</taxon>
        <taxon>Rozella</taxon>
    </lineage>
</organism>
<keyword evidence="4 7" id="KW-0472">Membrane</keyword>
<feature type="non-terminal residue" evidence="8">
    <location>
        <position position="1"/>
    </location>
</feature>
<dbReference type="AlphaFoldDB" id="A0A4P9YC72"/>
<feature type="transmembrane region" description="Helical" evidence="7">
    <location>
        <begin position="175"/>
        <end position="193"/>
    </location>
</feature>
<name>A0A4P9YC72_ROZAC</name>
<evidence type="ECO:0000256" key="4">
    <source>
        <dbReference type="ARBA" id="ARBA00023136"/>
    </source>
</evidence>
<dbReference type="EMBL" id="ML006260">
    <property type="protein sequence ID" value="RKP16758.1"/>
    <property type="molecule type" value="Genomic_DNA"/>
</dbReference>
<feature type="transmembrane region" description="Helical" evidence="7">
    <location>
        <begin position="213"/>
        <end position="233"/>
    </location>
</feature>
<evidence type="ECO:0000313" key="8">
    <source>
        <dbReference type="EMBL" id="RKP16758.1"/>
    </source>
</evidence>
<dbReference type="GO" id="GO:0034488">
    <property type="term" value="P:basic amino acid transmembrane export from vacuole"/>
    <property type="evidence" value="ECO:0007669"/>
    <property type="project" value="TreeGrafter"/>
</dbReference>
<keyword evidence="2 7" id="KW-0812">Transmembrane</keyword>
<dbReference type="PANTHER" id="PTHR16201">
    <property type="entry name" value="SEVEN TRANSMEMBRANE PROTEIN 1-RELATED"/>
    <property type="match status" value="1"/>
</dbReference>
<comment type="catalytic activity">
    <reaction evidence="6">
        <text>L-histidine(out) + L-arginine(in) = L-histidine(in) + L-arginine(out)</text>
        <dbReference type="Rhea" id="RHEA:71063"/>
        <dbReference type="ChEBI" id="CHEBI:32682"/>
        <dbReference type="ChEBI" id="CHEBI:57595"/>
    </reaction>
</comment>
<dbReference type="InterPro" id="IPR006603">
    <property type="entry name" value="PQ-loop_rpt"/>
</dbReference>
<dbReference type="GO" id="GO:0000329">
    <property type="term" value="C:fungal-type vacuole membrane"/>
    <property type="evidence" value="ECO:0007669"/>
    <property type="project" value="TreeGrafter"/>
</dbReference>
<dbReference type="Proteomes" id="UP000281549">
    <property type="component" value="Unassembled WGS sequence"/>
</dbReference>
<evidence type="ECO:0000256" key="2">
    <source>
        <dbReference type="ARBA" id="ARBA00022692"/>
    </source>
</evidence>
<dbReference type="GO" id="GO:0015174">
    <property type="term" value="F:basic amino acid transmembrane transporter activity"/>
    <property type="evidence" value="ECO:0007669"/>
    <property type="project" value="TreeGrafter"/>
</dbReference>
<evidence type="ECO:0008006" key="10">
    <source>
        <dbReference type="Google" id="ProtNLM"/>
    </source>
</evidence>
<protein>
    <recommendedName>
        <fullName evidence="10">PQ-loop-domain-containing protein</fullName>
    </recommendedName>
</protein>
<dbReference type="FunFam" id="1.20.1280.290:FF:000009">
    <property type="entry name" value="PQ loop repeat family protein"/>
    <property type="match status" value="1"/>
</dbReference>
<comment type="similarity">
    <text evidence="5">Belongs to the laat-1 family.</text>
</comment>
<evidence type="ECO:0000256" key="3">
    <source>
        <dbReference type="ARBA" id="ARBA00022989"/>
    </source>
</evidence>
<evidence type="ECO:0000256" key="6">
    <source>
        <dbReference type="ARBA" id="ARBA00050768"/>
    </source>
</evidence>
<evidence type="ECO:0000256" key="1">
    <source>
        <dbReference type="ARBA" id="ARBA00004141"/>
    </source>
</evidence>
<dbReference type="Pfam" id="PF04193">
    <property type="entry name" value="PQ-loop"/>
    <property type="match status" value="2"/>
</dbReference>
<evidence type="ECO:0000256" key="5">
    <source>
        <dbReference type="ARBA" id="ARBA00038039"/>
    </source>
</evidence>
<proteinExistence type="inferred from homology"/>
<feature type="transmembrane region" description="Helical" evidence="7">
    <location>
        <begin position="59"/>
        <end position="79"/>
    </location>
</feature>
<evidence type="ECO:0000313" key="9">
    <source>
        <dbReference type="Proteomes" id="UP000281549"/>
    </source>
</evidence>
<dbReference type="SMART" id="SM00679">
    <property type="entry name" value="CTNS"/>
    <property type="match status" value="2"/>
</dbReference>
<dbReference type="PANTHER" id="PTHR16201:SF34">
    <property type="entry name" value="LYSOSOMAL AMINO ACID TRANSPORTER 1"/>
    <property type="match status" value="1"/>
</dbReference>
<keyword evidence="3 7" id="KW-1133">Transmembrane helix</keyword>
<accession>A0A4P9YC72</accession>
<reference evidence="9" key="1">
    <citation type="journal article" date="2018" name="Nat. Microbiol.">
        <title>Leveraging single-cell genomics to expand the fungal tree of life.</title>
        <authorList>
            <person name="Ahrendt S.R."/>
            <person name="Quandt C.A."/>
            <person name="Ciobanu D."/>
            <person name="Clum A."/>
            <person name="Salamov A."/>
            <person name="Andreopoulos B."/>
            <person name="Cheng J.F."/>
            <person name="Woyke T."/>
            <person name="Pelin A."/>
            <person name="Henrissat B."/>
            <person name="Reynolds N.K."/>
            <person name="Benny G.L."/>
            <person name="Smith M.E."/>
            <person name="James T.Y."/>
            <person name="Grigoriev I.V."/>
        </authorList>
    </citation>
    <scope>NUCLEOTIDE SEQUENCE [LARGE SCALE GENOMIC DNA]</scope>
    <source>
        <strain evidence="9">CSF55</strain>
    </source>
</reference>
<gene>
    <name evidence="8" type="ORF">ROZALSC1DRAFT_8545</name>
</gene>
<dbReference type="InterPro" id="IPR051415">
    <property type="entry name" value="LAAT-1"/>
</dbReference>
<evidence type="ECO:0000256" key="7">
    <source>
        <dbReference type="SAM" id="Phobius"/>
    </source>
</evidence>
<sequence>LKGYISIMFWFIAQFPQIIQNYRNQSVQSLSPVFLLNWILGDSANLIGSILTKQLPTQIYLATYFVIIDIALSVQYIYYKRKAIHSRITVSENASLLRYNSSSNSIKSSESVSKILAVIPFLTKASAMPLNSQEPDSLVQLGVAISWICSVLYLSSRIPQIYRNWKRQSVQGLSISMFIFAALGNLTYTISILLKTKSTEAFYNSLPFLIGRYINLIFMISGGTLLFDFSIFMQSTFY</sequence>
<feature type="non-terminal residue" evidence="8">
    <location>
        <position position="238"/>
    </location>
</feature>
<comment type="subcellular location">
    <subcellularLocation>
        <location evidence="1">Membrane</location>
        <topology evidence="1">Multi-pass membrane protein</topology>
    </subcellularLocation>
</comment>
<dbReference type="Gene3D" id="1.20.1280.290">
    <property type="match status" value="2"/>
</dbReference>